<keyword evidence="2" id="KW-1185">Reference proteome</keyword>
<dbReference type="Proteomes" id="UP001283361">
    <property type="component" value="Unassembled WGS sequence"/>
</dbReference>
<dbReference type="EMBL" id="JAWDGP010007719">
    <property type="protein sequence ID" value="KAK3707388.1"/>
    <property type="molecule type" value="Genomic_DNA"/>
</dbReference>
<protein>
    <submittedName>
        <fullName evidence="1">Uncharacterized protein</fullName>
    </submittedName>
</protein>
<proteinExistence type="predicted"/>
<accession>A0AAE1CL48</accession>
<sequence length="72" mass="7923">MRGEASLVASSCLGLLKDKNLDLALGNSPLVKLNSRRWRLSLTLESGWFDGIHENCQFSSGRKHSYAVTSTV</sequence>
<evidence type="ECO:0000313" key="1">
    <source>
        <dbReference type="EMBL" id="KAK3707388.1"/>
    </source>
</evidence>
<evidence type="ECO:0000313" key="2">
    <source>
        <dbReference type="Proteomes" id="UP001283361"/>
    </source>
</evidence>
<organism evidence="1 2">
    <name type="scientific">Elysia crispata</name>
    <name type="common">lettuce slug</name>
    <dbReference type="NCBI Taxonomy" id="231223"/>
    <lineage>
        <taxon>Eukaryota</taxon>
        <taxon>Metazoa</taxon>
        <taxon>Spiralia</taxon>
        <taxon>Lophotrochozoa</taxon>
        <taxon>Mollusca</taxon>
        <taxon>Gastropoda</taxon>
        <taxon>Heterobranchia</taxon>
        <taxon>Euthyneura</taxon>
        <taxon>Panpulmonata</taxon>
        <taxon>Sacoglossa</taxon>
        <taxon>Placobranchoidea</taxon>
        <taxon>Plakobranchidae</taxon>
        <taxon>Elysia</taxon>
    </lineage>
</organism>
<name>A0AAE1CL48_9GAST</name>
<gene>
    <name evidence="1" type="ORF">RRG08_034446</name>
</gene>
<dbReference type="AlphaFoldDB" id="A0AAE1CL48"/>
<reference evidence="1" key="1">
    <citation type="journal article" date="2023" name="G3 (Bethesda)">
        <title>A reference genome for the long-term kleptoplast-retaining sea slug Elysia crispata morphotype clarki.</title>
        <authorList>
            <person name="Eastman K.E."/>
            <person name="Pendleton A.L."/>
            <person name="Shaikh M.A."/>
            <person name="Suttiyut T."/>
            <person name="Ogas R."/>
            <person name="Tomko P."/>
            <person name="Gavelis G."/>
            <person name="Widhalm J.R."/>
            <person name="Wisecaver J.H."/>
        </authorList>
    </citation>
    <scope>NUCLEOTIDE SEQUENCE</scope>
    <source>
        <strain evidence="1">ECLA1</strain>
    </source>
</reference>
<comment type="caution">
    <text evidence="1">The sequence shown here is derived from an EMBL/GenBank/DDBJ whole genome shotgun (WGS) entry which is preliminary data.</text>
</comment>